<dbReference type="Gene3D" id="1.10.10.10">
    <property type="entry name" value="Winged helix-like DNA-binding domain superfamily/Winged helix DNA-binding domain"/>
    <property type="match status" value="1"/>
</dbReference>
<dbReference type="PANTHER" id="PTHR43252">
    <property type="entry name" value="TRANSCRIPTIONAL REGULATOR YQJI"/>
    <property type="match status" value="1"/>
</dbReference>
<dbReference type="AlphaFoldDB" id="A0A6J6H1T4"/>
<dbReference type="SUPFAM" id="SSF46785">
    <property type="entry name" value="Winged helix' DNA-binding domain"/>
    <property type="match status" value="1"/>
</dbReference>
<sequence>MARADAQLARDVVLTLIAQEPRHGWAIHEELAPKGEIGRAWTLSRQLVYRAIDTLEADGLVKRAQPKDGGGADKVIISPTAKGKSHSKTWLDQPVTHLRDVRTELVVKMMLRGRAGLPAQKFLAAQQEAFTPLLRAIESSPAETPVDMWRRESASAVKRYLTRLEKSL</sequence>
<dbReference type="InterPro" id="IPR036388">
    <property type="entry name" value="WH-like_DNA-bd_sf"/>
</dbReference>
<dbReference type="Pfam" id="PF03551">
    <property type="entry name" value="PadR"/>
    <property type="match status" value="1"/>
</dbReference>
<gene>
    <name evidence="2" type="ORF">UFOPK1874_00218</name>
</gene>
<evidence type="ECO:0000313" key="2">
    <source>
        <dbReference type="EMBL" id="CAB4607647.1"/>
    </source>
</evidence>
<reference evidence="2" key="1">
    <citation type="submission" date="2020-05" db="EMBL/GenBank/DDBJ databases">
        <authorList>
            <person name="Chiriac C."/>
            <person name="Salcher M."/>
            <person name="Ghai R."/>
            <person name="Kavagutti S V."/>
        </authorList>
    </citation>
    <scope>NUCLEOTIDE SEQUENCE</scope>
</reference>
<feature type="domain" description="Transcription regulator PadR N-terminal" evidence="1">
    <location>
        <begin position="13"/>
        <end position="85"/>
    </location>
</feature>
<accession>A0A6J6H1T4</accession>
<dbReference type="InterPro" id="IPR036390">
    <property type="entry name" value="WH_DNA-bd_sf"/>
</dbReference>
<dbReference type="PANTHER" id="PTHR43252:SF2">
    <property type="entry name" value="TRANSCRIPTION REGULATOR, PADR-LIKE FAMILY"/>
    <property type="match status" value="1"/>
</dbReference>
<evidence type="ECO:0000259" key="1">
    <source>
        <dbReference type="Pfam" id="PF03551"/>
    </source>
</evidence>
<organism evidence="2">
    <name type="scientific">freshwater metagenome</name>
    <dbReference type="NCBI Taxonomy" id="449393"/>
    <lineage>
        <taxon>unclassified sequences</taxon>
        <taxon>metagenomes</taxon>
        <taxon>ecological metagenomes</taxon>
    </lineage>
</organism>
<proteinExistence type="predicted"/>
<dbReference type="InterPro" id="IPR005149">
    <property type="entry name" value="Tscrpt_reg_PadR_N"/>
</dbReference>
<name>A0A6J6H1T4_9ZZZZ</name>
<dbReference type="EMBL" id="CAEZUX010000010">
    <property type="protein sequence ID" value="CAB4607647.1"/>
    <property type="molecule type" value="Genomic_DNA"/>
</dbReference>
<protein>
    <submittedName>
        <fullName evidence="2">Unannotated protein</fullName>
    </submittedName>
</protein>